<evidence type="ECO:0000313" key="10">
    <source>
        <dbReference type="Proteomes" id="UP000824988"/>
    </source>
</evidence>
<dbReference type="InterPro" id="IPR004763">
    <property type="entry name" value="CusA-like"/>
</dbReference>
<feature type="transmembrane region" description="Helical" evidence="8">
    <location>
        <begin position="474"/>
        <end position="497"/>
    </location>
</feature>
<comment type="subcellular location">
    <subcellularLocation>
        <location evidence="1">Cell membrane</location>
        <topology evidence="1">Multi-pass membrane protein</topology>
    </subcellularLocation>
</comment>
<protein>
    <submittedName>
        <fullName evidence="9">Cation efflux system protein</fullName>
    </submittedName>
</protein>
<dbReference type="PANTHER" id="PTHR32063">
    <property type="match status" value="1"/>
</dbReference>
<comment type="similarity">
    <text evidence="2">Belongs to the resistance-nodulation-cell division (RND) (TC 2.A.6) family.</text>
</comment>
<keyword evidence="5 8" id="KW-0812">Transmembrane</keyword>
<dbReference type="GO" id="GO:0005886">
    <property type="term" value="C:plasma membrane"/>
    <property type="evidence" value="ECO:0007669"/>
    <property type="project" value="UniProtKB-SubCell"/>
</dbReference>
<evidence type="ECO:0000256" key="1">
    <source>
        <dbReference type="ARBA" id="ARBA00004651"/>
    </source>
</evidence>
<evidence type="ECO:0000256" key="7">
    <source>
        <dbReference type="ARBA" id="ARBA00023136"/>
    </source>
</evidence>
<dbReference type="KEGG" id="moz:MoryE10_00600"/>
<feature type="transmembrane region" description="Helical" evidence="8">
    <location>
        <begin position="442"/>
        <end position="462"/>
    </location>
</feature>
<evidence type="ECO:0000256" key="2">
    <source>
        <dbReference type="ARBA" id="ARBA00010942"/>
    </source>
</evidence>
<feature type="transmembrane region" description="Helical" evidence="8">
    <location>
        <begin position="868"/>
        <end position="885"/>
    </location>
</feature>
<organism evidence="9 10">
    <name type="scientific">Methylogaea oryzae</name>
    <dbReference type="NCBI Taxonomy" id="1295382"/>
    <lineage>
        <taxon>Bacteria</taxon>
        <taxon>Pseudomonadati</taxon>
        <taxon>Pseudomonadota</taxon>
        <taxon>Gammaproteobacteria</taxon>
        <taxon>Methylococcales</taxon>
        <taxon>Methylococcaceae</taxon>
        <taxon>Methylogaea</taxon>
    </lineage>
</organism>
<feature type="transmembrane region" description="Helical" evidence="8">
    <location>
        <begin position="335"/>
        <end position="354"/>
    </location>
</feature>
<keyword evidence="4" id="KW-1003">Cell membrane</keyword>
<accession>A0A8D4VMT2</accession>
<keyword evidence="6 8" id="KW-1133">Transmembrane helix</keyword>
<keyword evidence="10" id="KW-1185">Reference proteome</keyword>
<reference evidence="9" key="1">
    <citation type="submission" date="2019-06" db="EMBL/GenBank/DDBJ databases">
        <title>Complete genome sequence of Methylogaea oryzae strain JCM16910.</title>
        <authorList>
            <person name="Asakawa S."/>
        </authorList>
    </citation>
    <scope>NUCLEOTIDE SEQUENCE</scope>
    <source>
        <strain evidence="9">E10</strain>
    </source>
</reference>
<dbReference type="GO" id="GO:0008324">
    <property type="term" value="F:monoatomic cation transmembrane transporter activity"/>
    <property type="evidence" value="ECO:0007669"/>
    <property type="project" value="InterPro"/>
</dbReference>
<dbReference type="GO" id="GO:0042910">
    <property type="term" value="F:xenobiotic transmembrane transporter activity"/>
    <property type="evidence" value="ECO:0007669"/>
    <property type="project" value="TreeGrafter"/>
</dbReference>
<evidence type="ECO:0000256" key="8">
    <source>
        <dbReference type="SAM" id="Phobius"/>
    </source>
</evidence>
<evidence type="ECO:0000256" key="3">
    <source>
        <dbReference type="ARBA" id="ARBA00022448"/>
    </source>
</evidence>
<evidence type="ECO:0000256" key="4">
    <source>
        <dbReference type="ARBA" id="ARBA00022475"/>
    </source>
</evidence>
<proteinExistence type="inferred from homology"/>
<feature type="transmembrane region" description="Helical" evidence="8">
    <location>
        <begin position="995"/>
        <end position="1018"/>
    </location>
</feature>
<evidence type="ECO:0000256" key="5">
    <source>
        <dbReference type="ARBA" id="ARBA00022692"/>
    </source>
</evidence>
<gene>
    <name evidence="9" type="ORF">MoryE10_00600</name>
</gene>
<evidence type="ECO:0000256" key="6">
    <source>
        <dbReference type="ARBA" id="ARBA00022989"/>
    </source>
</evidence>
<sequence>MIPVLIRAALHYRWIVLIGTAALAALGLWSFSQMKIDAYPDISAQMVQVITTYPGRAPEEVERQVTIPVEIAMRNVPKVETIRSRTIFGLSVVQLIFEEGTESYWARQRVQEKLASLQLPDGAAADLGPLATAYGEMLRYELESDGRYDLMELRTLNDWVVIPRLLRASGVAEVSNFGGYAKQHGVLLDPAQLLRFGLSVNDVVDAIQTNNASAGGSVISRGSMSFVIRGRGALQSEEDIGSIFIKSIGGTPITVRDVAQVRLDAKIPAGIFSKNLTDEAVEGIVLLRKGENPSEVLANVQQAVEELNAEGLPEGVRLSPYYDRSHLIENTLHTVGHSVTLGIGLVVLVLLAFLGHPSLAALVALTIPFSLLFALVLMYGSGIPIGLLSIGAIDFGIIVDGAVIMAENIARRLDEREHEAPADRPSVGQTVLAAALEVERPVFFAGLMIVGAFLPLLTLTHIEGLLFRPMALTIVFALVGAMLFALLVVPVLATLLFRKGYREWENPLLIWLARRYSTLLSWLMRHRRTAVAGAGALLLAVFVLVLPRMGSEFLPYMDEGVAWVRANFPEGTSLQQTSQFGRRLREIALEFPDIDFVAVQTGRNDSGTDPYPPSRIEMMVGPKPRDAWTQFHRKQELVAALGARFRAEFPTTRFNFTQPIIDSVTEDANGTSANMAIEFSGADSDVLLDLARRAETLLKQVPGAMDVSIEQEGPQPQLVIQPDRALCARYNVRIEDVTLLIDTAIGGAPIGTLFEGERRFDIVSRFAPEHLASPQALGRLPVYNADGVPIPLAQVARIDIADGQTMIARADGRRRLTVRSDIVGRDQGGFVAEAQRRFAQEIQVPPGYRATWLGMFENLKRAGQHFKLLVPTAITVIYLLLLAMFTSQRAALILLLAIPFAFVGGAVALYLRGMNINVSSGVGFAAVFGVSIMNGVLIVRTITDLRLQGETLENAIRQGAVRCLRPILIASLVAILGLVPASLATGLGSDVQRPLATVIVWGLFSATLMTLLLVPVLYRMFVPRLPVAETGKDEWSGV</sequence>
<dbReference type="Proteomes" id="UP000824988">
    <property type="component" value="Chromosome"/>
</dbReference>
<feature type="transmembrane region" description="Helical" evidence="8">
    <location>
        <begin position="892"/>
        <end position="911"/>
    </location>
</feature>
<dbReference type="AlphaFoldDB" id="A0A8D4VMT2"/>
<keyword evidence="7 8" id="KW-0472">Membrane</keyword>
<dbReference type="Pfam" id="PF00873">
    <property type="entry name" value="ACR_tran"/>
    <property type="match status" value="1"/>
</dbReference>
<dbReference type="NCBIfam" id="TIGR00914">
    <property type="entry name" value="2A0601"/>
    <property type="match status" value="1"/>
</dbReference>
<keyword evidence="3" id="KW-0813">Transport</keyword>
<dbReference type="EMBL" id="AP019782">
    <property type="protein sequence ID" value="BBL69454.1"/>
    <property type="molecule type" value="Genomic_DNA"/>
</dbReference>
<feature type="transmembrane region" description="Helical" evidence="8">
    <location>
        <begin position="923"/>
        <end position="942"/>
    </location>
</feature>
<feature type="transmembrane region" description="Helical" evidence="8">
    <location>
        <begin position="12"/>
        <end position="31"/>
    </location>
</feature>
<feature type="transmembrane region" description="Helical" evidence="8">
    <location>
        <begin position="963"/>
        <end position="983"/>
    </location>
</feature>
<name>A0A8D4VMT2_9GAMM</name>
<evidence type="ECO:0000313" key="9">
    <source>
        <dbReference type="EMBL" id="BBL69454.1"/>
    </source>
</evidence>
<dbReference type="InterPro" id="IPR001036">
    <property type="entry name" value="Acrflvin-R"/>
</dbReference>
<feature type="transmembrane region" description="Helical" evidence="8">
    <location>
        <begin position="529"/>
        <end position="547"/>
    </location>
</feature>
<dbReference type="RefSeq" id="WP_221047858.1">
    <property type="nucleotide sequence ID" value="NZ_AP019782.1"/>
</dbReference>
<dbReference type="PANTHER" id="PTHR32063:SF17">
    <property type="entry name" value="CATION EFFLUX SYSTEM PROTEIN"/>
    <property type="match status" value="1"/>
</dbReference>